<evidence type="ECO:0000256" key="5">
    <source>
        <dbReference type="ARBA" id="ARBA00022989"/>
    </source>
</evidence>
<dbReference type="EMBL" id="UGOD01000001">
    <property type="protein sequence ID" value="STX50676.1"/>
    <property type="molecule type" value="Genomic_DNA"/>
</dbReference>
<keyword evidence="4" id="KW-0201">Cytochrome c-type biogenesis</keyword>
<keyword evidence="9" id="KW-0560">Oxidoreductase</keyword>
<feature type="transmembrane region" description="Helical" evidence="7">
    <location>
        <begin position="166"/>
        <end position="196"/>
    </location>
</feature>
<dbReference type="GO" id="GO:0047134">
    <property type="term" value="F:protein-disulfide reductase [NAD(P)H] activity"/>
    <property type="evidence" value="ECO:0007669"/>
    <property type="project" value="UniProtKB-EC"/>
</dbReference>
<feature type="transmembrane region" description="Helical" evidence="7">
    <location>
        <begin position="89"/>
        <end position="111"/>
    </location>
</feature>
<feature type="transmembrane region" description="Helical" evidence="7">
    <location>
        <begin position="208"/>
        <end position="229"/>
    </location>
</feature>
<dbReference type="Proteomes" id="UP000254794">
    <property type="component" value="Unassembled WGS sequence"/>
</dbReference>
<evidence type="ECO:0000256" key="3">
    <source>
        <dbReference type="ARBA" id="ARBA00022692"/>
    </source>
</evidence>
<dbReference type="NCBIfam" id="NF001419">
    <property type="entry name" value="PRK00293.1"/>
    <property type="match status" value="1"/>
</dbReference>
<keyword evidence="5 7" id="KW-1133">Transmembrane helix</keyword>
<keyword evidence="3 7" id="KW-0812">Transmembrane</keyword>
<dbReference type="EC" id="1.8.1.8" evidence="9"/>
<feature type="transmembrane region" description="Helical" evidence="7">
    <location>
        <begin position="46"/>
        <end position="77"/>
    </location>
</feature>
<feature type="transmembrane region" description="Helical" evidence="7">
    <location>
        <begin position="123"/>
        <end position="145"/>
    </location>
</feature>
<dbReference type="Gene3D" id="3.40.30.10">
    <property type="entry name" value="Glutaredoxin"/>
    <property type="match status" value="1"/>
</dbReference>
<feature type="transmembrane region" description="Helical" evidence="7">
    <location>
        <begin position="264"/>
        <end position="283"/>
    </location>
</feature>
<keyword evidence="2" id="KW-1003">Cell membrane</keyword>
<dbReference type="GO" id="GO:0017004">
    <property type="term" value="P:cytochrome complex assembly"/>
    <property type="evidence" value="ECO:0007669"/>
    <property type="project" value="UniProtKB-KW"/>
</dbReference>
<evidence type="ECO:0000256" key="4">
    <source>
        <dbReference type="ARBA" id="ARBA00022748"/>
    </source>
</evidence>
<evidence type="ECO:0000256" key="6">
    <source>
        <dbReference type="ARBA" id="ARBA00023136"/>
    </source>
</evidence>
<proteinExistence type="predicted"/>
<dbReference type="GO" id="GO:0045454">
    <property type="term" value="P:cell redox homeostasis"/>
    <property type="evidence" value="ECO:0007669"/>
    <property type="project" value="TreeGrafter"/>
</dbReference>
<protein>
    <submittedName>
        <fullName evidence="9">Thiol:disulfide interchange protein DsbD</fullName>
        <ecNumber evidence="9">1.8.1.8</ecNumber>
    </submittedName>
</protein>
<evidence type="ECO:0000259" key="8">
    <source>
        <dbReference type="PROSITE" id="PS51352"/>
    </source>
</evidence>
<keyword evidence="6 7" id="KW-0472">Membrane</keyword>
<evidence type="ECO:0000256" key="7">
    <source>
        <dbReference type="SAM" id="Phobius"/>
    </source>
</evidence>
<dbReference type="PANTHER" id="PTHR32234">
    <property type="entry name" value="THIOL:DISULFIDE INTERCHANGE PROTEIN DSBD"/>
    <property type="match status" value="1"/>
</dbReference>
<sequence length="453" mass="49395">MKKNTYLLSLIGLIGIVSSTWALPVGFDSSNPLTLAHLIQENSPWVYLTIFFGLGVLLAFTPCVLPMVPILSGIIVGQNSLSLSRAFKLSAAYVIGMALTYALAGMLAAYLGSTVQTLMQQPWIIGTFSVLFILMALSMLDIFHLRLPSSFNSRLSQLSQKSNNKSFISVALMGVISTLIVSPCVTAPLIGVLTYIGQEGQVLKGGLILFVMALGMGTPLLLVGAGYGSLLPNTGLWMIKIKQFFGLLMLGMAIWMLSRILPNTIINVLWALLLIMVSFYLGLFQNTTSNGQRVMQIFGSLALMISGIMLYSLVPTMVKNNANANTHTIAAPKEAPFIKVNTLEEINAQLIQAKQAHKPVFLEFYATWCSDCQAMEAHVFNQPDIIKTMNGLVSLKVNLSDNTPETREIKKKFAIYGLPEMIFFDSLGAERSGLTSAGYLNKAEMLSLLKKAK</sequence>
<dbReference type="Pfam" id="PF02683">
    <property type="entry name" value="DsbD_TM"/>
    <property type="match status" value="1"/>
</dbReference>
<dbReference type="RefSeq" id="WP_115330376.1">
    <property type="nucleotide sequence ID" value="NZ_CAAAHP010000004.1"/>
</dbReference>
<feature type="transmembrane region" description="Helical" evidence="7">
    <location>
        <begin position="241"/>
        <end position="258"/>
    </location>
</feature>
<dbReference type="InterPro" id="IPR013766">
    <property type="entry name" value="Thioredoxin_domain"/>
</dbReference>
<dbReference type="GO" id="GO:0005886">
    <property type="term" value="C:plasma membrane"/>
    <property type="evidence" value="ECO:0007669"/>
    <property type="project" value="UniProtKB-SubCell"/>
</dbReference>
<reference evidence="9 10" key="1">
    <citation type="submission" date="2018-06" db="EMBL/GenBank/DDBJ databases">
        <authorList>
            <consortium name="Pathogen Informatics"/>
            <person name="Doyle S."/>
        </authorList>
    </citation>
    <scope>NUCLEOTIDE SEQUENCE [LARGE SCALE GENOMIC DNA]</scope>
    <source>
        <strain evidence="9 10">NCTC13316</strain>
    </source>
</reference>
<evidence type="ECO:0000256" key="1">
    <source>
        <dbReference type="ARBA" id="ARBA00004651"/>
    </source>
</evidence>
<organism evidence="9 10">
    <name type="scientific">Legionella busanensis</name>
    <dbReference type="NCBI Taxonomy" id="190655"/>
    <lineage>
        <taxon>Bacteria</taxon>
        <taxon>Pseudomonadati</taxon>
        <taxon>Pseudomonadota</taxon>
        <taxon>Gammaproteobacteria</taxon>
        <taxon>Legionellales</taxon>
        <taxon>Legionellaceae</taxon>
        <taxon>Legionella</taxon>
    </lineage>
</organism>
<accession>A0A378JH96</accession>
<dbReference type="PROSITE" id="PS51352">
    <property type="entry name" value="THIOREDOXIN_2"/>
    <property type="match status" value="1"/>
</dbReference>
<comment type="subcellular location">
    <subcellularLocation>
        <location evidence="1">Cell membrane</location>
        <topology evidence="1">Multi-pass membrane protein</topology>
    </subcellularLocation>
</comment>
<dbReference type="AlphaFoldDB" id="A0A378JH96"/>
<gene>
    <name evidence="9" type="primary">dsbD_1</name>
    <name evidence="9" type="ORF">NCTC13316_00759</name>
</gene>
<dbReference type="InterPro" id="IPR003834">
    <property type="entry name" value="Cyt_c_assmbl_TM_dom"/>
</dbReference>
<dbReference type="PANTHER" id="PTHR32234:SF0">
    <property type="entry name" value="THIOL:DISULFIDE INTERCHANGE PROTEIN DSBD"/>
    <property type="match status" value="1"/>
</dbReference>
<dbReference type="OrthoDB" id="9811036at2"/>
<keyword evidence="10" id="KW-1185">Reference proteome</keyword>
<dbReference type="Pfam" id="PF13899">
    <property type="entry name" value="Thioredoxin_7"/>
    <property type="match status" value="1"/>
</dbReference>
<dbReference type="SUPFAM" id="SSF52833">
    <property type="entry name" value="Thioredoxin-like"/>
    <property type="match status" value="1"/>
</dbReference>
<feature type="transmembrane region" description="Helical" evidence="7">
    <location>
        <begin position="295"/>
        <end position="314"/>
    </location>
</feature>
<name>A0A378JH96_9GAMM</name>
<feature type="domain" description="Thioredoxin" evidence="8">
    <location>
        <begin position="329"/>
        <end position="453"/>
    </location>
</feature>
<evidence type="ECO:0000313" key="9">
    <source>
        <dbReference type="EMBL" id="STX50676.1"/>
    </source>
</evidence>
<evidence type="ECO:0000256" key="2">
    <source>
        <dbReference type="ARBA" id="ARBA00022475"/>
    </source>
</evidence>
<evidence type="ECO:0000313" key="10">
    <source>
        <dbReference type="Proteomes" id="UP000254794"/>
    </source>
</evidence>
<dbReference type="InterPro" id="IPR036249">
    <property type="entry name" value="Thioredoxin-like_sf"/>
</dbReference>